<reference evidence="2" key="1">
    <citation type="submission" date="2021-01" db="EMBL/GenBank/DDBJ databases">
        <authorList>
            <consortium name="Genoscope - CEA"/>
            <person name="William W."/>
        </authorList>
    </citation>
    <scope>NUCLEOTIDE SEQUENCE</scope>
</reference>
<keyword evidence="3" id="KW-1185">Reference proteome</keyword>
<evidence type="ECO:0000313" key="2">
    <source>
        <dbReference type="EMBL" id="CAD8206087.1"/>
    </source>
</evidence>
<name>A0A8S1XYR6_PAROT</name>
<feature type="transmembrane region" description="Helical" evidence="1">
    <location>
        <begin position="147"/>
        <end position="167"/>
    </location>
</feature>
<accession>A0A8S1XYR6</accession>
<keyword evidence="1" id="KW-0812">Transmembrane</keyword>
<proteinExistence type="predicted"/>
<evidence type="ECO:0000256" key="1">
    <source>
        <dbReference type="SAM" id="Phobius"/>
    </source>
</evidence>
<evidence type="ECO:0000313" key="3">
    <source>
        <dbReference type="Proteomes" id="UP000683925"/>
    </source>
</evidence>
<keyword evidence="1" id="KW-0472">Membrane</keyword>
<dbReference type="OMA" id="TISFRFY"/>
<feature type="transmembrane region" description="Helical" evidence="1">
    <location>
        <begin position="76"/>
        <end position="93"/>
    </location>
</feature>
<dbReference type="OrthoDB" id="294577at2759"/>
<feature type="transmembrane region" description="Helical" evidence="1">
    <location>
        <begin position="52"/>
        <end position="69"/>
    </location>
</feature>
<evidence type="ECO:0008006" key="4">
    <source>
        <dbReference type="Google" id="ProtNLM"/>
    </source>
</evidence>
<keyword evidence="1" id="KW-1133">Transmembrane helix</keyword>
<gene>
    <name evidence="2" type="ORF">POCTA_138.1.T1370035</name>
</gene>
<dbReference type="AlphaFoldDB" id="A0A8S1XYR6"/>
<protein>
    <recommendedName>
        <fullName evidence="4">Transmembrane protein</fullName>
    </recommendedName>
</protein>
<comment type="caution">
    <text evidence="2">The sequence shown here is derived from an EMBL/GenBank/DDBJ whole genome shotgun (WGS) entry which is preliminary data.</text>
</comment>
<dbReference type="EMBL" id="CAJJDP010000138">
    <property type="protein sequence ID" value="CAD8206087.1"/>
    <property type="molecule type" value="Genomic_DNA"/>
</dbReference>
<dbReference type="Proteomes" id="UP000683925">
    <property type="component" value="Unassembled WGS sequence"/>
</dbReference>
<organism evidence="2 3">
    <name type="scientific">Paramecium octaurelia</name>
    <dbReference type="NCBI Taxonomy" id="43137"/>
    <lineage>
        <taxon>Eukaryota</taxon>
        <taxon>Sar</taxon>
        <taxon>Alveolata</taxon>
        <taxon>Ciliophora</taxon>
        <taxon>Intramacronucleata</taxon>
        <taxon>Oligohymenophorea</taxon>
        <taxon>Peniculida</taxon>
        <taxon>Parameciidae</taxon>
        <taxon>Paramecium</taxon>
    </lineage>
</organism>
<sequence>MNKYTLIFKDKNIEKNYQDQKKYGQNIIIGGLTISFLLRCILKIINFDWVNTGINLGVVIVLLILRCYSKYYLCKRLSLIIANCGLSILTFMYEEPLNNYYSHLRGGNSAFTSLIIVFSGDFPEAVFQIIFIQLAKGTFTILQSSSHEYEILSGSVLVMIIMIYYLYFHHKAIRSQYLLTLVEQKWENVLESIIENQSYFILNFISETYQFKLSSQRNCEQYFYNQDYKQFLRQSQIEKSSLEHYFFEQIQFHQNNSNPTNSSIIFVKNQLSLFKLKYSIYFANQPTILIIFEPVQQSKHINLHLLYNKIILYSRILQRVITNNNNNNNVNFSKLQKLQKFLRLESLLYRLEQGRYAVNSINLKKFLEKFDLIQDSNFDVLYHEIELKTIPCILGALILIIQNYSKAAIKVANSNKTISFRFYQESEQTIKLILRGNFNTEKICKLIDEYNVQFLTIINRFQIKNNHSIQITLNRQAYIPFRLTQIEE</sequence>
<feature type="transmembrane region" description="Helical" evidence="1">
    <location>
        <begin position="27"/>
        <end position="46"/>
    </location>
</feature>
<feature type="transmembrane region" description="Helical" evidence="1">
    <location>
        <begin position="113"/>
        <end position="135"/>
    </location>
</feature>